<evidence type="ECO:0000256" key="12">
    <source>
        <dbReference type="ARBA" id="ARBA00031632"/>
    </source>
</evidence>
<evidence type="ECO:0000256" key="5">
    <source>
        <dbReference type="ARBA" id="ARBA00022490"/>
    </source>
</evidence>
<keyword evidence="9" id="KW-0238">DNA-binding</keyword>
<keyword evidence="10" id="KW-0234">DNA repair</keyword>
<evidence type="ECO:0000256" key="9">
    <source>
        <dbReference type="ARBA" id="ARBA00023125"/>
    </source>
</evidence>
<feature type="region of interest" description="Disordered" evidence="15">
    <location>
        <begin position="490"/>
        <end position="509"/>
    </location>
</feature>
<evidence type="ECO:0000256" key="6">
    <source>
        <dbReference type="ARBA" id="ARBA00022741"/>
    </source>
</evidence>
<evidence type="ECO:0000256" key="15">
    <source>
        <dbReference type="SAM" id="MobiDB-lite"/>
    </source>
</evidence>
<keyword evidence="6 14" id="KW-0547">Nucleotide-binding</keyword>
<dbReference type="SMART" id="SM00220">
    <property type="entry name" value="S_TKc"/>
    <property type="match status" value="1"/>
</dbReference>
<dbReference type="InterPro" id="IPR027417">
    <property type="entry name" value="P-loop_NTPase"/>
</dbReference>
<name>A0ABN8LMC2_9CNID</name>
<dbReference type="InterPro" id="IPR011009">
    <property type="entry name" value="Kinase-like_dom_sf"/>
</dbReference>
<evidence type="ECO:0000256" key="7">
    <source>
        <dbReference type="ARBA" id="ARBA00022763"/>
    </source>
</evidence>
<keyword evidence="5" id="KW-0963">Cytoplasm</keyword>
<keyword evidence="18" id="KW-1185">Reference proteome</keyword>
<evidence type="ECO:0000259" key="16">
    <source>
        <dbReference type="PROSITE" id="PS50011"/>
    </source>
</evidence>
<dbReference type="Proteomes" id="UP001159427">
    <property type="component" value="Unassembled WGS sequence"/>
</dbReference>
<dbReference type="PROSITE" id="PS50011">
    <property type="entry name" value="PROTEIN_KINASE_DOM"/>
    <property type="match status" value="1"/>
</dbReference>
<dbReference type="InterPro" id="IPR000719">
    <property type="entry name" value="Prot_kinase_dom"/>
</dbReference>
<dbReference type="Gene3D" id="1.10.486.10">
    <property type="entry name" value="PCRA, domain 4"/>
    <property type="match status" value="1"/>
</dbReference>
<proteinExistence type="inferred from homology"/>
<dbReference type="SUPFAM" id="SSF56112">
    <property type="entry name" value="Protein kinase-like (PK-like)"/>
    <property type="match status" value="1"/>
</dbReference>
<sequence>MVLQDIERTRCDNCNKPIRDMVYNTIHNKKFKANELQIGRLLGSGGFGSVYEASYRGERLAVKKLHQGTKNERAAQESFEAEGSILHFNHPNIVRSLAVLTLWGETRCIIMEFAGERNLQNVVNDPFEELDRNRRVKFSLDIATALQFAHQQGIAHLDLKPGNVLVTAEDHCKLADFGCCRAVNENDIPASPTKSNLTGTYAYRAPELLKGESPSTKADIYSYGICLWQMLTREQPYGNENQHVVIFGVVAYQLRPELKEDITGDEHYVNLIRQCWQAEAKFRPVASEIVNTLQQLRTESECNSHELFEKRKVADAISPLLMCDTQPVPGSQIVGEDAKEKGTRKREKGKGKVSHHLLDSKKEKGEFSVKLQDVFEAHKSIMKNKITMDDNNESPKLVAAYNNFLSHCNAVDFADILQRVKTTFIVDSDVKDKFQTSYQFVAVGNPKTQLEEQILHLISGNKTMVCFTDGKDGQYSLNEKTVDSFLHGCPQEPQTHHSPKPSKSTLPNQTLPSEEVAKDQLLQVLLSYLRLLVNTRDELALSQAINIPHRGLAHQQFTALRKVARDKNMPMFQTAVSFILRIRLGGKSYAPGDDNPLLSLTKGLGEFVTFFQKLQNICEETADAKAAVLRILNILRVSISKSKEKVFTSECLTRTVESLQQKVEQLSSETYNSDKVKSTMAGMNVYFLIQSILDQQVKDTCMQDYQTSNVSCALMTPETTHGKSKVRSLLTQFRTPDAESLEEDVTPAEDLPPSKPIKKPFESYRKVCGDMSWAKPAVSIKIGLSPDIKRDQMMMEAVKNDIILSFKGSVNEHCVKGTPKCRTKKRTLTESMNDKENLPAGNHTDQGCDGKEISKSPAAKRMLLDRDTTGRKNTKTKATGKLHTKRKKIALLQGQRQLTNFFR</sequence>
<accession>A0ABN8LMC2</accession>
<evidence type="ECO:0000256" key="8">
    <source>
        <dbReference type="ARBA" id="ARBA00022840"/>
    </source>
</evidence>
<dbReference type="SUPFAM" id="SSF52540">
    <property type="entry name" value="P-loop containing nucleoside triphosphate hydrolases"/>
    <property type="match status" value="1"/>
</dbReference>
<dbReference type="InterPro" id="IPR038932">
    <property type="entry name" value="PARPBP"/>
</dbReference>
<comment type="caution">
    <text evidence="17">The sequence shown here is derived from an EMBL/GenBank/DDBJ whole genome shotgun (WGS) entry which is preliminary data.</text>
</comment>
<feature type="region of interest" description="Disordered" evidence="15">
    <location>
        <begin position="834"/>
        <end position="860"/>
    </location>
</feature>
<dbReference type="PROSITE" id="PS00107">
    <property type="entry name" value="PROTEIN_KINASE_ATP"/>
    <property type="match status" value="1"/>
</dbReference>
<comment type="subcellular location">
    <subcellularLocation>
        <location evidence="2">Cytoplasm</location>
    </subcellularLocation>
    <subcellularLocation>
        <location evidence="1">Nucleus</location>
    </subcellularLocation>
</comment>
<keyword evidence="8 14" id="KW-0067">ATP-binding</keyword>
<dbReference type="Pfam" id="PF00069">
    <property type="entry name" value="Pkinase"/>
    <property type="match status" value="1"/>
</dbReference>
<gene>
    <name evidence="17" type="ORF">PEVE_00032749</name>
</gene>
<dbReference type="PANTHER" id="PTHR32121">
    <property type="entry name" value="PCNA-INTERACTING PARTNER"/>
    <property type="match status" value="1"/>
</dbReference>
<evidence type="ECO:0000256" key="2">
    <source>
        <dbReference type="ARBA" id="ARBA00004496"/>
    </source>
</evidence>
<keyword evidence="7" id="KW-0227">DNA damage</keyword>
<keyword evidence="11" id="KW-0539">Nucleus</keyword>
<reference evidence="17 18" key="1">
    <citation type="submission" date="2022-05" db="EMBL/GenBank/DDBJ databases">
        <authorList>
            <consortium name="Genoscope - CEA"/>
            <person name="William W."/>
        </authorList>
    </citation>
    <scope>NUCLEOTIDE SEQUENCE [LARGE SCALE GENOMIC DNA]</scope>
</reference>
<evidence type="ECO:0000256" key="4">
    <source>
        <dbReference type="ARBA" id="ARBA00014320"/>
    </source>
</evidence>
<feature type="region of interest" description="Disordered" evidence="15">
    <location>
        <begin position="332"/>
        <end position="352"/>
    </location>
</feature>
<feature type="binding site" evidence="14">
    <location>
        <position position="64"/>
    </location>
    <ligand>
        <name>ATP</name>
        <dbReference type="ChEBI" id="CHEBI:30616"/>
    </ligand>
</feature>
<evidence type="ECO:0000313" key="18">
    <source>
        <dbReference type="Proteomes" id="UP001159427"/>
    </source>
</evidence>
<feature type="region of interest" description="Disordered" evidence="15">
    <location>
        <begin position="737"/>
        <end position="757"/>
    </location>
</feature>
<dbReference type="EMBL" id="CALNXI010000048">
    <property type="protein sequence ID" value="CAH3016791.1"/>
    <property type="molecule type" value="Genomic_DNA"/>
</dbReference>
<organism evidence="17 18">
    <name type="scientific">Porites evermanni</name>
    <dbReference type="NCBI Taxonomy" id="104178"/>
    <lineage>
        <taxon>Eukaryota</taxon>
        <taxon>Metazoa</taxon>
        <taxon>Cnidaria</taxon>
        <taxon>Anthozoa</taxon>
        <taxon>Hexacorallia</taxon>
        <taxon>Scleractinia</taxon>
        <taxon>Fungiina</taxon>
        <taxon>Poritidae</taxon>
        <taxon>Porites</taxon>
    </lineage>
</organism>
<dbReference type="Gene3D" id="1.10.510.10">
    <property type="entry name" value="Transferase(Phosphotransferase) domain 1"/>
    <property type="match status" value="1"/>
</dbReference>
<evidence type="ECO:0000313" key="17">
    <source>
        <dbReference type="EMBL" id="CAH3016791.1"/>
    </source>
</evidence>
<dbReference type="Gene3D" id="3.30.200.20">
    <property type="entry name" value="Phosphorylase Kinase, domain 1"/>
    <property type="match status" value="1"/>
</dbReference>
<protein>
    <recommendedName>
        <fullName evidence="4">PCNA-interacting partner</fullName>
    </recommendedName>
    <alternativeName>
        <fullName evidence="12">PARP-1 binding protein</fullName>
    </alternativeName>
    <alternativeName>
        <fullName evidence="13">PARP1-binding protein</fullName>
    </alternativeName>
</protein>
<evidence type="ECO:0000256" key="11">
    <source>
        <dbReference type="ARBA" id="ARBA00023242"/>
    </source>
</evidence>
<dbReference type="PROSITE" id="PS00108">
    <property type="entry name" value="PROTEIN_KINASE_ST"/>
    <property type="match status" value="1"/>
</dbReference>
<evidence type="ECO:0000256" key="1">
    <source>
        <dbReference type="ARBA" id="ARBA00004123"/>
    </source>
</evidence>
<feature type="compositionally biased region" description="Basic residues" evidence="15">
    <location>
        <begin position="342"/>
        <end position="352"/>
    </location>
</feature>
<evidence type="ECO:0000256" key="14">
    <source>
        <dbReference type="PROSITE-ProRule" id="PRU10141"/>
    </source>
</evidence>
<dbReference type="InterPro" id="IPR017441">
    <property type="entry name" value="Protein_kinase_ATP_BS"/>
</dbReference>
<comment type="similarity">
    <text evidence="3">Belongs to the PARI family.</text>
</comment>
<evidence type="ECO:0000256" key="13">
    <source>
        <dbReference type="ARBA" id="ARBA00032731"/>
    </source>
</evidence>
<feature type="domain" description="Protein kinase" evidence="16">
    <location>
        <begin position="36"/>
        <end position="308"/>
    </location>
</feature>
<dbReference type="InterPro" id="IPR008271">
    <property type="entry name" value="Ser/Thr_kinase_AS"/>
</dbReference>
<evidence type="ECO:0000256" key="10">
    <source>
        <dbReference type="ARBA" id="ARBA00023204"/>
    </source>
</evidence>
<evidence type="ECO:0000256" key="3">
    <source>
        <dbReference type="ARBA" id="ARBA00009135"/>
    </source>
</evidence>
<dbReference type="PANTHER" id="PTHR32121:SF0">
    <property type="entry name" value="PCNA-INTERACTING PARTNER"/>
    <property type="match status" value="1"/>
</dbReference>